<organism evidence="3 4">
    <name type="scientific">Ruminococcus albus 8</name>
    <dbReference type="NCBI Taxonomy" id="246199"/>
    <lineage>
        <taxon>Bacteria</taxon>
        <taxon>Bacillati</taxon>
        <taxon>Bacillota</taxon>
        <taxon>Clostridia</taxon>
        <taxon>Eubacteriales</taxon>
        <taxon>Oscillospiraceae</taxon>
        <taxon>Ruminococcus</taxon>
    </lineage>
</organism>
<protein>
    <submittedName>
        <fullName evidence="3">Conserved domain protein</fullName>
    </submittedName>
</protein>
<feature type="transmembrane region" description="Helical" evidence="2">
    <location>
        <begin position="173"/>
        <end position="194"/>
    </location>
</feature>
<dbReference type="AlphaFoldDB" id="E9SAP6"/>
<feature type="transmembrane region" description="Helical" evidence="2">
    <location>
        <begin position="122"/>
        <end position="143"/>
    </location>
</feature>
<dbReference type="EMBL" id="ADKM02000062">
    <property type="protein sequence ID" value="EGC03545.1"/>
    <property type="molecule type" value="Genomic_DNA"/>
</dbReference>
<dbReference type="Proteomes" id="UP000004259">
    <property type="component" value="Unassembled WGS sequence"/>
</dbReference>
<name>E9SAP6_RUMAL</name>
<dbReference type="STRING" id="246199.CUS_8008"/>
<dbReference type="OrthoDB" id="1820757at2"/>
<dbReference type="RefSeq" id="WP_002848254.1">
    <property type="nucleotide sequence ID" value="NZ_ADKM02000062.1"/>
</dbReference>
<accession>E9SAP6</accession>
<sequence length="213" mass="24578">MSKKDRLKAQAQKQILERRELEEEEREAREAARHKQSKSAKKLLNKTKYGRYGKEPLGFLFIRLLMLVPFAWSGIYYGLIMIFGTFGGYIEPQPPTWVGWCMLAGDLLVLGGIITEFCKKHIPAFIVIFAGTGLYLRAAQYFIDYLSDRLDKVWVEEGMKSINTEYMKHHYPMAAVAALELVILVWWIILRILAAKRAQHLRDTAPVKSIVEE</sequence>
<keyword evidence="4" id="KW-1185">Reference proteome</keyword>
<feature type="transmembrane region" description="Helical" evidence="2">
    <location>
        <begin position="97"/>
        <end position="115"/>
    </location>
</feature>
<evidence type="ECO:0000313" key="3">
    <source>
        <dbReference type="EMBL" id="EGC03545.1"/>
    </source>
</evidence>
<gene>
    <name evidence="3" type="ORF">CUS_8008</name>
</gene>
<dbReference type="eggNOG" id="ENOG5030PWJ">
    <property type="taxonomic scope" value="Bacteria"/>
</dbReference>
<feature type="region of interest" description="Disordered" evidence="1">
    <location>
        <begin position="20"/>
        <end position="39"/>
    </location>
</feature>
<feature type="transmembrane region" description="Helical" evidence="2">
    <location>
        <begin position="57"/>
        <end position="77"/>
    </location>
</feature>
<evidence type="ECO:0000256" key="2">
    <source>
        <dbReference type="SAM" id="Phobius"/>
    </source>
</evidence>
<proteinExistence type="predicted"/>
<evidence type="ECO:0000313" key="4">
    <source>
        <dbReference type="Proteomes" id="UP000004259"/>
    </source>
</evidence>
<evidence type="ECO:0000256" key="1">
    <source>
        <dbReference type="SAM" id="MobiDB-lite"/>
    </source>
</evidence>
<feature type="compositionally biased region" description="Basic and acidic residues" evidence="1">
    <location>
        <begin position="20"/>
        <end position="33"/>
    </location>
</feature>
<comment type="caution">
    <text evidence="3">The sequence shown here is derived from an EMBL/GenBank/DDBJ whole genome shotgun (WGS) entry which is preliminary data.</text>
</comment>
<keyword evidence="2" id="KW-0472">Membrane</keyword>
<keyword evidence="2" id="KW-0812">Transmembrane</keyword>
<reference evidence="3 4" key="1">
    <citation type="submission" date="2011-02" db="EMBL/GenBank/DDBJ databases">
        <authorList>
            <person name="Nelson K.E."/>
            <person name="Sutton G."/>
            <person name="Torralba M."/>
            <person name="Durkin S."/>
            <person name="Harkins D."/>
            <person name="Montgomery R."/>
            <person name="Ziemer C."/>
            <person name="Klaassens E."/>
            <person name="Ocuiv P."/>
            <person name="Morrison M."/>
        </authorList>
    </citation>
    <scope>NUCLEOTIDE SEQUENCE [LARGE SCALE GENOMIC DNA]</scope>
    <source>
        <strain evidence="3 4">8</strain>
    </source>
</reference>
<keyword evidence="2" id="KW-1133">Transmembrane helix</keyword>